<comment type="subcellular location">
    <subcellularLocation>
        <location evidence="1">Secreted</location>
    </subcellularLocation>
</comment>
<protein>
    <submittedName>
        <fullName evidence="10">Thermophilic serine proteinase</fullName>
        <ecNumber evidence="10">3.4.21.-</ecNumber>
    </submittedName>
</protein>
<accession>A0A2H5Y7D7</accession>
<feature type="domain" description="Peptidase S8/S53" evidence="9">
    <location>
        <begin position="173"/>
        <end position="422"/>
    </location>
</feature>
<dbReference type="PROSITE" id="PS51892">
    <property type="entry name" value="SUBTILASE"/>
    <property type="match status" value="1"/>
</dbReference>
<evidence type="ECO:0000256" key="6">
    <source>
        <dbReference type="ARBA" id="ARBA00022825"/>
    </source>
</evidence>
<evidence type="ECO:0000256" key="7">
    <source>
        <dbReference type="PROSITE-ProRule" id="PRU01240"/>
    </source>
</evidence>
<evidence type="ECO:0000256" key="5">
    <source>
        <dbReference type="ARBA" id="ARBA00022801"/>
    </source>
</evidence>
<dbReference type="PANTHER" id="PTHR43806">
    <property type="entry name" value="PEPTIDASE S8"/>
    <property type="match status" value="1"/>
</dbReference>
<dbReference type="PRINTS" id="PR00723">
    <property type="entry name" value="SUBTILISIN"/>
</dbReference>
<gene>
    <name evidence="10" type="ORF">HRbin22_01587</name>
</gene>
<name>A0A2H5Y7D7_9CHLR</name>
<dbReference type="GO" id="GO:0006508">
    <property type="term" value="P:proteolysis"/>
    <property type="evidence" value="ECO:0007669"/>
    <property type="project" value="UniProtKB-KW"/>
</dbReference>
<dbReference type="SUPFAM" id="SSF52743">
    <property type="entry name" value="Subtilisin-like"/>
    <property type="match status" value="1"/>
</dbReference>
<dbReference type="InterPro" id="IPR000209">
    <property type="entry name" value="Peptidase_S8/S53_dom"/>
</dbReference>
<dbReference type="InterPro" id="IPR036852">
    <property type="entry name" value="Peptidase_S8/S53_dom_sf"/>
</dbReference>
<evidence type="ECO:0000313" key="10">
    <source>
        <dbReference type="EMBL" id="GBD09337.1"/>
    </source>
</evidence>
<reference evidence="11" key="1">
    <citation type="submission" date="2017-09" db="EMBL/GenBank/DDBJ databases">
        <title>Metaegenomics of thermophilic ammonia-oxidizing enrichment culture.</title>
        <authorList>
            <person name="Kato S."/>
            <person name="Suzuki K."/>
        </authorList>
    </citation>
    <scope>NUCLEOTIDE SEQUENCE [LARGE SCALE GENOMIC DNA]</scope>
</reference>
<keyword evidence="3" id="KW-0964">Secreted</keyword>
<evidence type="ECO:0000259" key="9">
    <source>
        <dbReference type="Pfam" id="PF00082"/>
    </source>
</evidence>
<dbReference type="InterPro" id="IPR050131">
    <property type="entry name" value="Peptidase_S8_subtilisin-like"/>
</dbReference>
<comment type="similarity">
    <text evidence="2 7 8">Belongs to the peptidase S8 family.</text>
</comment>
<dbReference type="CDD" id="cd07484">
    <property type="entry name" value="Peptidases_S8_Thermitase_like"/>
    <property type="match status" value="1"/>
</dbReference>
<dbReference type="AlphaFoldDB" id="A0A2H5Y7D7"/>
<dbReference type="PANTHER" id="PTHR43806:SF11">
    <property type="entry name" value="CEREVISIN-RELATED"/>
    <property type="match status" value="1"/>
</dbReference>
<dbReference type="EC" id="3.4.21.-" evidence="10"/>
<keyword evidence="6 7" id="KW-0720">Serine protease</keyword>
<organism evidence="10 11">
    <name type="scientific">Candidatus Thermoflexus japonica</name>
    <dbReference type="NCBI Taxonomy" id="2035417"/>
    <lineage>
        <taxon>Bacteria</taxon>
        <taxon>Bacillati</taxon>
        <taxon>Chloroflexota</taxon>
        <taxon>Thermoflexia</taxon>
        <taxon>Thermoflexales</taxon>
        <taxon>Thermoflexaceae</taxon>
        <taxon>Thermoflexus</taxon>
    </lineage>
</organism>
<dbReference type="PROSITE" id="PS00137">
    <property type="entry name" value="SUBTILASE_HIS"/>
    <property type="match status" value="1"/>
</dbReference>
<dbReference type="PROSITE" id="PS00136">
    <property type="entry name" value="SUBTILASE_ASP"/>
    <property type="match status" value="1"/>
</dbReference>
<feature type="active site" description="Charge relay system" evidence="7">
    <location>
        <position position="374"/>
    </location>
</feature>
<keyword evidence="5 7" id="KW-0378">Hydrolase</keyword>
<dbReference type="InterPro" id="IPR015500">
    <property type="entry name" value="Peptidase_S8_subtilisin-rel"/>
</dbReference>
<feature type="active site" description="Charge relay system" evidence="7">
    <location>
        <position position="215"/>
    </location>
</feature>
<dbReference type="GO" id="GO:0005576">
    <property type="term" value="C:extracellular region"/>
    <property type="evidence" value="ECO:0007669"/>
    <property type="project" value="UniProtKB-SubCell"/>
</dbReference>
<evidence type="ECO:0000256" key="4">
    <source>
        <dbReference type="ARBA" id="ARBA00022670"/>
    </source>
</evidence>
<feature type="active site" description="Charge relay system" evidence="7">
    <location>
        <position position="181"/>
    </location>
</feature>
<keyword evidence="4 7" id="KW-0645">Protease</keyword>
<dbReference type="InterPro" id="IPR023828">
    <property type="entry name" value="Peptidase_S8_Ser-AS"/>
</dbReference>
<dbReference type="PROSITE" id="PS00138">
    <property type="entry name" value="SUBTILASE_SER"/>
    <property type="match status" value="1"/>
</dbReference>
<dbReference type="EMBL" id="BEHY01000036">
    <property type="protein sequence ID" value="GBD09337.1"/>
    <property type="molecule type" value="Genomic_DNA"/>
</dbReference>
<dbReference type="InterPro" id="IPR022398">
    <property type="entry name" value="Peptidase_S8_His-AS"/>
</dbReference>
<sequence>MRWRRWLILTLIWILSGLPGAGRWSPAPGASAAPGCFLSLEDGRCLPPPIPADSVAAPAAQPRAASAPRDPGVLVKRRAEVSPGAFRAGLTAAGFPGAEALAVPRWWRVPVSPGQNPEAIARRLRQHPDIEVAEVDREVRIAFTPNDPYYGLYQWNLPKIRAPQAWDVVTGTSAVWIAIVDTGVDYTHPDLGSSRLWLGWDFVNNDNNPMDDHGHGTHVAGIAGANTNNGIGVAGICWGCDLLAVKVLGADGFGWDSDVASGIQYAADWGAAFGKRTIINLSLGSPDSSAILADAVSYAQSKGALIVAAAGNNGANQLFYPAAYPGVIGVAATNFSNQWAWFSNSGAHVDLAAPGVDILSTYPGGSYAWMDGTSMATPHVAGAAGLVWSVRPALTADQVCGILIRTALDLGTPGRDDYYGYGRVNAEAAVRSLLPPSGPSPGPYRVYLPLVLSASAFRCP</sequence>
<evidence type="ECO:0000256" key="8">
    <source>
        <dbReference type="RuleBase" id="RU003355"/>
    </source>
</evidence>
<evidence type="ECO:0000256" key="2">
    <source>
        <dbReference type="ARBA" id="ARBA00011073"/>
    </source>
</evidence>
<dbReference type="InterPro" id="IPR034084">
    <property type="entry name" value="Thermitase-like_dom"/>
</dbReference>
<proteinExistence type="inferred from homology"/>
<dbReference type="Gene3D" id="3.40.50.200">
    <property type="entry name" value="Peptidase S8/S53 domain"/>
    <property type="match status" value="1"/>
</dbReference>
<dbReference type="Pfam" id="PF00082">
    <property type="entry name" value="Peptidase_S8"/>
    <property type="match status" value="1"/>
</dbReference>
<comment type="caution">
    <text evidence="10">The sequence shown here is derived from an EMBL/GenBank/DDBJ whole genome shotgun (WGS) entry which is preliminary data.</text>
</comment>
<evidence type="ECO:0000313" key="11">
    <source>
        <dbReference type="Proteomes" id="UP000236642"/>
    </source>
</evidence>
<dbReference type="Proteomes" id="UP000236642">
    <property type="component" value="Unassembled WGS sequence"/>
</dbReference>
<evidence type="ECO:0000256" key="1">
    <source>
        <dbReference type="ARBA" id="ARBA00004613"/>
    </source>
</evidence>
<dbReference type="GO" id="GO:0004252">
    <property type="term" value="F:serine-type endopeptidase activity"/>
    <property type="evidence" value="ECO:0007669"/>
    <property type="project" value="UniProtKB-UniRule"/>
</dbReference>
<evidence type="ECO:0000256" key="3">
    <source>
        <dbReference type="ARBA" id="ARBA00022525"/>
    </source>
</evidence>
<dbReference type="InterPro" id="IPR023827">
    <property type="entry name" value="Peptidase_S8_Asp-AS"/>
</dbReference>